<evidence type="ECO:0000313" key="1">
    <source>
        <dbReference type="EMBL" id="GMQ62341.1"/>
    </source>
</evidence>
<comment type="caution">
    <text evidence="1">The sequence shown here is derived from an EMBL/GenBank/DDBJ whole genome shotgun (WGS) entry which is preliminary data.</text>
</comment>
<gene>
    <name evidence="1" type="ORF">AN2V17_15730</name>
</gene>
<keyword evidence="1" id="KW-0255">Endonuclease</keyword>
<sequence length="471" mass="55312">MNNTLPYDEYSPKSIESYAKQIEGLTFREILTDAHEEYKGKGGLGQIIEKYHFMYELNSDKEPDFNNAGVELKVTPYKRIKKTKKNPIPYSAKERLVMNVINFEEIVNESFSTSSFLHKNSLLLLLFYLHDYDKADRLDFIIKYAQLFQYPKEDFQIIEQDWNKIVNKIREGKAHELSEGDTMYLGACTKGSRKEDNYRKQPYSDTKAQQRAFSLKNSYMTHILRNYILEKKQTYEPIIKDSSILEHQTLETYVENKISKYYGRDIESLCSEFNVSLHAKDKTSKVALKILGVNSNSAEEFNKANIEIKTIRIESNGIIKQHMSFPAFEFKSLINETWENSNFRCKLNETKFFFIIYRFDNTQKLILEKTMFWNMPVNIIETEVRQVWLKTIETIKNGVILTKRKTKVFNNLPSASDNNVCHVRPHASKASYEPFNKNADELPDGRWMTKQCFWLNNNFILNQINKTGLTK</sequence>
<proteinExistence type="predicted"/>
<evidence type="ECO:0000313" key="2">
    <source>
        <dbReference type="Proteomes" id="UP001374599"/>
    </source>
</evidence>
<keyword evidence="1" id="KW-0540">Nuclease</keyword>
<protein>
    <submittedName>
        <fullName evidence="1">Sau3AI family type II restriction endonuclease</fullName>
    </submittedName>
</protein>
<keyword evidence="2" id="KW-1185">Reference proteome</keyword>
<reference evidence="1" key="1">
    <citation type="submission" date="2023-09" db="EMBL/GenBank/DDBJ databases">
        <title>Vallitalea sediminicola and Vallitalea maricola sp. nov., anaerobic bacteria isolated from marine sediment.</title>
        <authorList>
            <person name="Hirano S."/>
            <person name="Maeda A."/>
            <person name="Terahara T."/>
            <person name="Mori K."/>
            <person name="Hamada M."/>
            <person name="Matsumoto R."/>
            <person name="Kobayashi T."/>
        </authorList>
    </citation>
    <scope>NUCLEOTIDE SEQUENCE</scope>
    <source>
        <strain evidence="1">AN17-2</strain>
    </source>
</reference>
<dbReference type="Proteomes" id="UP001374599">
    <property type="component" value="Unassembled WGS sequence"/>
</dbReference>
<dbReference type="EMBL" id="BTPU01000024">
    <property type="protein sequence ID" value="GMQ62341.1"/>
    <property type="molecule type" value="Genomic_DNA"/>
</dbReference>
<name>A0ACB5UHV9_9FIRM</name>
<keyword evidence="1" id="KW-0378">Hydrolase</keyword>
<accession>A0ACB5UHV9</accession>
<organism evidence="1 2">
    <name type="scientific">Vallitalea maricola</name>
    <dbReference type="NCBI Taxonomy" id="3074433"/>
    <lineage>
        <taxon>Bacteria</taxon>
        <taxon>Bacillati</taxon>
        <taxon>Bacillota</taxon>
        <taxon>Clostridia</taxon>
        <taxon>Lachnospirales</taxon>
        <taxon>Vallitaleaceae</taxon>
        <taxon>Vallitalea</taxon>
    </lineage>
</organism>